<keyword evidence="1" id="KW-0472">Membrane</keyword>
<protein>
    <submittedName>
        <fullName evidence="2">Uncharacterized protein</fullName>
    </submittedName>
</protein>
<feature type="transmembrane region" description="Helical" evidence="1">
    <location>
        <begin position="166"/>
        <end position="184"/>
    </location>
</feature>
<feature type="transmembrane region" description="Helical" evidence="1">
    <location>
        <begin position="44"/>
        <end position="66"/>
    </location>
</feature>
<feature type="transmembrane region" description="Helical" evidence="1">
    <location>
        <begin position="100"/>
        <end position="121"/>
    </location>
</feature>
<dbReference type="AlphaFoldDB" id="A0A3L9Y2H8"/>
<feature type="transmembrane region" description="Helical" evidence="1">
    <location>
        <begin position="7"/>
        <end position="24"/>
    </location>
</feature>
<feature type="transmembrane region" description="Helical" evidence="1">
    <location>
        <begin position="220"/>
        <end position="241"/>
    </location>
</feature>
<evidence type="ECO:0000256" key="1">
    <source>
        <dbReference type="SAM" id="Phobius"/>
    </source>
</evidence>
<name>A0A3L9Y2H8_9RHOB</name>
<reference evidence="2 3" key="1">
    <citation type="submission" date="2018-10" db="EMBL/GenBank/DDBJ databases">
        <authorList>
            <person name="Jung H.S."/>
            <person name="Jeon C.O."/>
        </authorList>
    </citation>
    <scope>NUCLEOTIDE SEQUENCE [LARGE SCALE GENOMIC DNA]</scope>
    <source>
        <strain evidence="2 3">MA-7-27</strain>
    </source>
</reference>
<dbReference type="OrthoDB" id="7877027at2"/>
<feature type="transmembrane region" description="Helical" evidence="1">
    <location>
        <begin position="253"/>
        <end position="270"/>
    </location>
</feature>
<feature type="transmembrane region" description="Helical" evidence="1">
    <location>
        <begin position="196"/>
        <end position="214"/>
    </location>
</feature>
<dbReference type="RefSeq" id="WP_121896956.1">
    <property type="nucleotide sequence ID" value="NZ_RCNT01000002.1"/>
</dbReference>
<keyword evidence="1" id="KW-0812">Transmembrane</keyword>
<feature type="transmembrane region" description="Helical" evidence="1">
    <location>
        <begin position="73"/>
        <end position="94"/>
    </location>
</feature>
<feature type="transmembrane region" description="Helical" evidence="1">
    <location>
        <begin position="133"/>
        <end position="151"/>
    </location>
</feature>
<dbReference type="Proteomes" id="UP000281343">
    <property type="component" value="Unassembled WGS sequence"/>
</dbReference>
<organism evidence="2 3">
    <name type="scientific">Rhodophyticola porphyridii</name>
    <dbReference type="NCBI Taxonomy" id="1852017"/>
    <lineage>
        <taxon>Bacteria</taxon>
        <taxon>Pseudomonadati</taxon>
        <taxon>Pseudomonadota</taxon>
        <taxon>Alphaproteobacteria</taxon>
        <taxon>Rhodobacterales</taxon>
        <taxon>Roseobacteraceae</taxon>
        <taxon>Rhodophyticola</taxon>
    </lineage>
</organism>
<sequence length="304" mass="32641">MAGRITAAFGFGLISLFFSEFFFLNEGPVEAVLTKAESGGLVSYLASFGALYAAFAYVILVVIWGFGLTTWPGLILAGALLGWCIEAVVIPLAYEAPPLSFAWPSLGWHLIVVFGIGWLGIRHAMREWSGPKLATLFITLGFVWPAWGRLFAAEDPALRLPVGPDWVSFVMIIGIVWLAGVWLSDRPWARFSPTRWDFGLAGLLSVPLFVMTAASAGVWGLALVGLVTVTLAAAWHIGSGTPAISVAPRSDRYAVAMLLPFSAILGGAVYPPFPSGWSFVVTLPLTALGTGALCWALWRTVRHS</sequence>
<gene>
    <name evidence="2" type="ORF">D9R08_05095</name>
</gene>
<keyword evidence="1" id="KW-1133">Transmembrane helix</keyword>
<evidence type="ECO:0000313" key="2">
    <source>
        <dbReference type="EMBL" id="RMA43019.1"/>
    </source>
</evidence>
<proteinExistence type="predicted"/>
<accession>A0A3L9Y2H8</accession>
<dbReference type="EMBL" id="RCNT01000002">
    <property type="protein sequence ID" value="RMA43019.1"/>
    <property type="molecule type" value="Genomic_DNA"/>
</dbReference>
<feature type="transmembrane region" description="Helical" evidence="1">
    <location>
        <begin position="276"/>
        <end position="298"/>
    </location>
</feature>
<evidence type="ECO:0000313" key="3">
    <source>
        <dbReference type="Proteomes" id="UP000281343"/>
    </source>
</evidence>
<keyword evidence="3" id="KW-1185">Reference proteome</keyword>
<comment type="caution">
    <text evidence="2">The sequence shown here is derived from an EMBL/GenBank/DDBJ whole genome shotgun (WGS) entry which is preliminary data.</text>
</comment>